<dbReference type="HOGENOM" id="CLU_2932171_0_0_5"/>
<dbReference type="OrthoDB" id="9918268at2"/>
<dbReference type="AlphaFoldDB" id="Q89QZ2"/>
<protein>
    <submittedName>
        <fullName evidence="1">Bsr2980 protein</fullName>
    </submittedName>
</protein>
<dbReference type="EMBL" id="BA000040">
    <property type="protein sequence ID" value="BAC48245.1"/>
    <property type="molecule type" value="Genomic_DNA"/>
</dbReference>
<dbReference type="KEGG" id="bja:bsr2980"/>
<accession>Q89QZ2</accession>
<reference evidence="2" key="1">
    <citation type="journal article" date="2002" name="DNA Res.">
        <title>Complete genomic sequence of nitrogen-fixing symbiotic bacterium Bradyrhizobium japonicum USDA110.</title>
        <authorList>
            <person name="Kaneko T."/>
            <person name="Nakamura Y."/>
            <person name="Sato S."/>
            <person name="Minamisawa K."/>
            <person name="Uchiumi T."/>
            <person name="Sasamoto S."/>
            <person name="Watanabe A."/>
            <person name="Idesawa K."/>
            <person name="Iriguchi M."/>
            <person name="Kawashima K."/>
            <person name="Kohara M."/>
            <person name="Matsumoto M."/>
            <person name="Shimpo S."/>
            <person name="Tsuruoka H."/>
            <person name="Wada T."/>
            <person name="Yamada M."/>
            <person name="Tabata S."/>
        </authorList>
    </citation>
    <scope>NUCLEOTIDE SEQUENCE [LARGE SCALE GENOMIC DNA]</scope>
    <source>
        <strain evidence="2">JCM 10833 / BCRC 13528 / IAM 13628 / NBRC 14792 / USDA 110</strain>
    </source>
</reference>
<dbReference type="InParanoid" id="Q89QZ2"/>
<evidence type="ECO:0000313" key="1">
    <source>
        <dbReference type="EMBL" id="BAC48245.1"/>
    </source>
</evidence>
<keyword evidence="2" id="KW-1185">Reference proteome</keyword>
<sequence length="60" mass="6817">MYRAVTANAMSQRATQHISVFLFRDLVTRQKMGYAGLCVEDMNETWGVGVEHHRQAGLHP</sequence>
<dbReference type="Proteomes" id="UP000002526">
    <property type="component" value="Chromosome"/>
</dbReference>
<dbReference type="EnsemblBacteria" id="BAC48245">
    <property type="protein sequence ID" value="BAC48245"/>
    <property type="gene ID" value="BAC48245"/>
</dbReference>
<name>Q89QZ2_BRADU</name>
<proteinExistence type="predicted"/>
<organism evidence="1 2">
    <name type="scientific">Bradyrhizobium diazoefficiens (strain JCM 10833 / BCRC 13528 / IAM 13628 / NBRC 14792 / USDA 110)</name>
    <dbReference type="NCBI Taxonomy" id="224911"/>
    <lineage>
        <taxon>Bacteria</taxon>
        <taxon>Pseudomonadati</taxon>
        <taxon>Pseudomonadota</taxon>
        <taxon>Alphaproteobacteria</taxon>
        <taxon>Hyphomicrobiales</taxon>
        <taxon>Nitrobacteraceae</taxon>
        <taxon>Bradyrhizobium</taxon>
    </lineage>
</organism>
<evidence type="ECO:0000313" key="2">
    <source>
        <dbReference type="Proteomes" id="UP000002526"/>
    </source>
</evidence>
<gene>
    <name evidence="1" type="ordered locus">bsr2980</name>
</gene>